<sequence length="76" mass="9517">MVVANRKQNESKDSFFRKFGRAIMEENLVDEVRKRQYYKKPSLKKKEEEKERMITRSRRRRQATRSYFRKPFRKTI</sequence>
<dbReference type="EMBL" id="MNZM01000068">
    <property type="protein sequence ID" value="OIP84019.1"/>
    <property type="molecule type" value="Genomic_DNA"/>
</dbReference>
<keyword evidence="3" id="KW-0687">Ribonucleoprotein</keyword>
<accession>A0A1J5HHT2</accession>
<feature type="compositionally biased region" description="Basic residues" evidence="5">
    <location>
        <begin position="55"/>
        <end position="76"/>
    </location>
</feature>
<evidence type="ECO:0000313" key="6">
    <source>
        <dbReference type="EMBL" id="OIP84019.1"/>
    </source>
</evidence>
<dbReference type="InterPro" id="IPR001911">
    <property type="entry name" value="Ribosomal_bS21"/>
</dbReference>
<dbReference type="GO" id="GO:0003735">
    <property type="term" value="F:structural constituent of ribosome"/>
    <property type="evidence" value="ECO:0007669"/>
    <property type="project" value="InterPro"/>
</dbReference>
<dbReference type="Pfam" id="PF01165">
    <property type="entry name" value="Ribosomal_S21"/>
    <property type="match status" value="1"/>
</dbReference>
<dbReference type="GO" id="GO:0006412">
    <property type="term" value="P:translation"/>
    <property type="evidence" value="ECO:0007669"/>
    <property type="project" value="InterPro"/>
</dbReference>
<dbReference type="NCBIfam" id="TIGR00030">
    <property type="entry name" value="S21p"/>
    <property type="match status" value="1"/>
</dbReference>
<gene>
    <name evidence="6" type="ORF">AUK04_02825</name>
</gene>
<evidence type="ECO:0000256" key="4">
    <source>
        <dbReference type="ARBA" id="ARBA00035135"/>
    </source>
</evidence>
<name>A0A1J5HHT2_9BACT</name>
<evidence type="ECO:0000313" key="7">
    <source>
        <dbReference type="Proteomes" id="UP000183758"/>
    </source>
</evidence>
<dbReference type="Proteomes" id="UP000183758">
    <property type="component" value="Unassembled WGS sequence"/>
</dbReference>
<dbReference type="AlphaFoldDB" id="A0A1J5HHT2"/>
<dbReference type="Gene3D" id="1.20.5.1150">
    <property type="entry name" value="Ribosomal protein S8"/>
    <property type="match status" value="1"/>
</dbReference>
<protein>
    <recommendedName>
        <fullName evidence="4">Small ribosomal subunit protein bS21</fullName>
    </recommendedName>
</protein>
<comment type="similarity">
    <text evidence="1">Belongs to the bacterial ribosomal protein bS21 family.</text>
</comment>
<comment type="caution">
    <text evidence="6">The sequence shown here is derived from an EMBL/GenBank/DDBJ whole genome shotgun (WGS) entry which is preliminary data.</text>
</comment>
<reference evidence="6 7" key="1">
    <citation type="journal article" date="2016" name="Environ. Microbiol.">
        <title>Genomic resolution of a cold subsurface aquifer community provides metabolic insights for novel microbes adapted to high CO concentrations.</title>
        <authorList>
            <person name="Probst A.J."/>
            <person name="Castelle C.J."/>
            <person name="Singh A."/>
            <person name="Brown C.T."/>
            <person name="Anantharaman K."/>
            <person name="Sharon I."/>
            <person name="Hug L.A."/>
            <person name="Burstein D."/>
            <person name="Emerson J.B."/>
            <person name="Thomas B.C."/>
            <person name="Banfield J.F."/>
        </authorList>
    </citation>
    <scope>NUCLEOTIDE SEQUENCE [LARGE SCALE GENOMIC DNA]</scope>
    <source>
        <strain evidence="6">CG2_30_33_16</strain>
    </source>
</reference>
<evidence type="ECO:0000256" key="5">
    <source>
        <dbReference type="SAM" id="MobiDB-lite"/>
    </source>
</evidence>
<dbReference type="GO" id="GO:1990904">
    <property type="term" value="C:ribonucleoprotein complex"/>
    <property type="evidence" value="ECO:0007669"/>
    <property type="project" value="UniProtKB-KW"/>
</dbReference>
<dbReference type="InterPro" id="IPR038380">
    <property type="entry name" value="Ribosomal_bS21_sf"/>
</dbReference>
<feature type="region of interest" description="Disordered" evidence="5">
    <location>
        <begin position="48"/>
        <end position="76"/>
    </location>
</feature>
<evidence type="ECO:0000256" key="2">
    <source>
        <dbReference type="ARBA" id="ARBA00022980"/>
    </source>
</evidence>
<keyword evidence="2 6" id="KW-0689">Ribosomal protein</keyword>
<organism evidence="6 7">
    <name type="scientific">Candidatus Roizmanbacteria bacterium CG2_30_33_16</name>
    <dbReference type="NCBI Taxonomy" id="1805340"/>
    <lineage>
        <taxon>Bacteria</taxon>
        <taxon>Candidatus Roizmaniibacteriota</taxon>
    </lineage>
</organism>
<evidence type="ECO:0000256" key="3">
    <source>
        <dbReference type="ARBA" id="ARBA00023274"/>
    </source>
</evidence>
<dbReference type="GO" id="GO:0005840">
    <property type="term" value="C:ribosome"/>
    <property type="evidence" value="ECO:0007669"/>
    <property type="project" value="UniProtKB-KW"/>
</dbReference>
<proteinExistence type="inferred from homology"/>
<evidence type="ECO:0000256" key="1">
    <source>
        <dbReference type="ARBA" id="ARBA00006640"/>
    </source>
</evidence>